<accession>A0A0W0F3P7</accession>
<dbReference type="Proteomes" id="UP000054988">
    <property type="component" value="Unassembled WGS sequence"/>
</dbReference>
<evidence type="ECO:0000313" key="1">
    <source>
        <dbReference type="EMBL" id="KTB30818.1"/>
    </source>
</evidence>
<evidence type="ECO:0000313" key="2">
    <source>
        <dbReference type="Proteomes" id="UP000054988"/>
    </source>
</evidence>
<proteinExistence type="predicted"/>
<dbReference type="EMBL" id="LATX01002362">
    <property type="protein sequence ID" value="KTB30818.1"/>
    <property type="molecule type" value="Genomic_DNA"/>
</dbReference>
<dbReference type="AlphaFoldDB" id="A0A0W0F3P7"/>
<gene>
    <name evidence="1" type="ORF">WG66_16593</name>
</gene>
<organism evidence="1 2">
    <name type="scientific">Moniliophthora roreri</name>
    <name type="common">Frosty pod rot fungus</name>
    <name type="synonym">Monilia roreri</name>
    <dbReference type="NCBI Taxonomy" id="221103"/>
    <lineage>
        <taxon>Eukaryota</taxon>
        <taxon>Fungi</taxon>
        <taxon>Dikarya</taxon>
        <taxon>Basidiomycota</taxon>
        <taxon>Agaricomycotina</taxon>
        <taxon>Agaricomycetes</taxon>
        <taxon>Agaricomycetidae</taxon>
        <taxon>Agaricales</taxon>
        <taxon>Marasmiineae</taxon>
        <taxon>Marasmiaceae</taxon>
        <taxon>Moniliophthora</taxon>
    </lineage>
</organism>
<name>A0A0W0F3P7_MONRR</name>
<sequence length="54" mass="5825">MPDPSPYYPSKVAEGIVRATTALKTSVVSSQASVACINQRILAANRLWEDHHSG</sequence>
<protein>
    <submittedName>
        <fullName evidence="1">Uncharacterized protein</fullName>
    </submittedName>
</protein>
<reference evidence="1 2" key="1">
    <citation type="submission" date="2015-12" db="EMBL/GenBank/DDBJ databases">
        <title>Draft genome sequence of Moniliophthora roreri, the causal agent of frosty pod rot of cacao.</title>
        <authorList>
            <person name="Aime M.C."/>
            <person name="Diaz-Valderrama J.R."/>
            <person name="Kijpornyongpan T."/>
            <person name="Phillips-Mora W."/>
        </authorList>
    </citation>
    <scope>NUCLEOTIDE SEQUENCE [LARGE SCALE GENOMIC DNA]</scope>
    <source>
        <strain evidence="1 2">MCA 2952</strain>
    </source>
</reference>
<comment type="caution">
    <text evidence="1">The sequence shown here is derived from an EMBL/GenBank/DDBJ whole genome shotgun (WGS) entry which is preliminary data.</text>
</comment>